<accession>A0A833UT35</accession>
<gene>
    <name evidence="2" type="ORF">GAK29_00880</name>
</gene>
<dbReference type="AlphaFoldDB" id="A0A833UT35"/>
<reference evidence="3" key="1">
    <citation type="journal article" date="2020" name="MBio">
        <title>Horizontal gene transfer to a defensive symbiont with a reduced genome amongst a multipartite beetle microbiome.</title>
        <authorList>
            <person name="Waterworth S.C."/>
            <person name="Florez L.V."/>
            <person name="Rees E.R."/>
            <person name="Hertweck C."/>
            <person name="Kaltenpoth M."/>
            <person name="Kwan J.C."/>
        </authorList>
    </citation>
    <scope>NUCLEOTIDE SEQUENCE [LARGE SCALE GENOMIC DNA]</scope>
</reference>
<feature type="region of interest" description="Disordered" evidence="1">
    <location>
        <begin position="44"/>
        <end position="64"/>
    </location>
</feature>
<dbReference type="Proteomes" id="UP000490535">
    <property type="component" value="Unassembled WGS sequence"/>
</dbReference>
<name>A0A833UT35_ACIBZ</name>
<dbReference type="InterPro" id="IPR024400">
    <property type="entry name" value="DUF2635"/>
</dbReference>
<evidence type="ECO:0008006" key="4">
    <source>
        <dbReference type="Google" id="ProtNLM"/>
    </source>
</evidence>
<comment type="caution">
    <text evidence="2">The sequence shown here is derived from an EMBL/GenBank/DDBJ whole genome shotgun (WGS) entry which is preliminary data.</text>
</comment>
<dbReference type="EMBL" id="WNDP01000014">
    <property type="protein sequence ID" value="KAF1027074.1"/>
    <property type="molecule type" value="Genomic_DNA"/>
</dbReference>
<evidence type="ECO:0000313" key="2">
    <source>
        <dbReference type="EMBL" id="KAF1027074.1"/>
    </source>
</evidence>
<proteinExistence type="predicted"/>
<sequence>MYVIPKKGSSIPDLELQDFLPAQGREVTKSSYWIRRLQDGDVTEGKALRNQSASSNKIDQEVKA</sequence>
<protein>
    <recommendedName>
        <fullName evidence="4">DUF2635 domain-containing protein</fullName>
    </recommendedName>
</protein>
<evidence type="ECO:0000313" key="3">
    <source>
        <dbReference type="Proteomes" id="UP000490535"/>
    </source>
</evidence>
<dbReference type="Pfam" id="PF10948">
    <property type="entry name" value="DUF2635"/>
    <property type="match status" value="1"/>
</dbReference>
<evidence type="ECO:0000256" key="1">
    <source>
        <dbReference type="SAM" id="MobiDB-lite"/>
    </source>
</evidence>
<organism evidence="2 3">
    <name type="scientific">Acinetobacter bereziniae</name>
    <name type="common">Acinetobacter genomosp. 10</name>
    <dbReference type="NCBI Taxonomy" id="106648"/>
    <lineage>
        <taxon>Bacteria</taxon>
        <taxon>Pseudomonadati</taxon>
        <taxon>Pseudomonadota</taxon>
        <taxon>Gammaproteobacteria</taxon>
        <taxon>Moraxellales</taxon>
        <taxon>Moraxellaceae</taxon>
        <taxon>Acinetobacter</taxon>
    </lineage>
</organism>